<dbReference type="InterPro" id="IPR011330">
    <property type="entry name" value="Glyco_hydro/deAcase_b/a-brl"/>
</dbReference>
<dbReference type="EMBL" id="QOWE01000015">
    <property type="protein sequence ID" value="RCR68012.1"/>
    <property type="molecule type" value="Genomic_DNA"/>
</dbReference>
<dbReference type="InterPro" id="IPR050248">
    <property type="entry name" value="Polysacc_deacetylase_ArnD"/>
</dbReference>
<gene>
    <name evidence="2" type="ORF">DUE52_18255</name>
</gene>
<evidence type="ECO:0000313" key="3">
    <source>
        <dbReference type="Proteomes" id="UP000253383"/>
    </source>
</evidence>
<dbReference type="GO" id="GO:0005975">
    <property type="term" value="P:carbohydrate metabolic process"/>
    <property type="evidence" value="ECO:0007669"/>
    <property type="project" value="InterPro"/>
</dbReference>
<dbReference type="Pfam" id="PF01522">
    <property type="entry name" value="Polysacc_deac_1"/>
    <property type="match status" value="1"/>
</dbReference>
<organism evidence="2 3">
    <name type="scientific">Larkinella punicea</name>
    <dbReference type="NCBI Taxonomy" id="2315727"/>
    <lineage>
        <taxon>Bacteria</taxon>
        <taxon>Pseudomonadati</taxon>
        <taxon>Bacteroidota</taxon>
        <taxon>Cytophagia</taxon>
        <taxon>Cytophagales</taxon>
        <taxon>Spirosomataceae</taxon>
        <taxon>Larkinella</taxon>
    </lineage>
</organism>
<dbReference type="SUPFAM" id="SSF88713">
    <property type="entry name" value="Glycoside hydrolase/deacetylase"/>
    <property type="match status" value="1"/>
</dbReference>
<dbReference type="PROSITE" id="PS51677">
    <property type="entry name" value="NODB"/>
    <property type="match status" value="1"/>
</dbReference>
<evidence type="ECO:0000259" key="1">
    <source>
        <dbReference type="PROSITE" id="PS51677"/>
    </source>
</evidence>
<reference evidence="2 3" key="1">
    <citation type="submission" date="2018-07" db="EMBL/GenBank/DDBJ databases">
        <title>Genome analysis of Larkinella rosea.</title>
        <authorList>
            <person name="Zhou Z."/>
            <person name="Wang G."/>
        </authorList>
    </citation>
    <scope>NUCLEOTIDE SEQUENCE [LARGE SCALE GENOMIC DNA]</scope>
    <source>
        <strain evidence="3">zzj9</strain>
    </source>
</reference>
<keyword evidence="3" id="KW-1185">Reference proteome</keyword>
<evidence type="ECO:0000313" key="2">
    <source>
        <dbReference type="EMBL" id="RCR68012.1"/>
    </source>
</evidence>
<dbReference type="GO" id="GO:0016810">
    <property type="term" value="F:hydrolase activity, acting on carbon-nitrogen (but not peptide) bonds"/>
    <property type="evidence" value="ECO:0007669"/>
    <property type="project" value="InterPro"/>
</dbReference>
<accession>A0A368JKG0</accession>
<dbReference type="Gene3D" id="3.20.20.370">
    <property type="entry name" value="Glycoside hydrolase/deacetylase"/>
    <property type="match status" value="1"/>
</dbReference>
<feature type="domain" description="NodB homology" evidence="1">
    <location>
        <begin position="56"/>
        <end position="265"/>
    </location>
</feature>
<dbReference type="AlphaFoldDB" id="A0A368JKG0"/>
<dbReference type="RefSeq" id="WP_114407478.1">
    <property type="nucleotide sequence ID" value="NZ_QOWE01000015.1"/>
</dbReference>
<dbReference type="CDD" id="cd10917">
    <property type="entry name" value="CE4_NodB_like_6s_7s"/>
    <property type="match status" value="1"/>
</dbReference>
<dbReference type="PANTHER" id="PTHR10587">
    <property type="entry name" value="GLYCOSYL TRANSFERASE-RELATED"/>
    <property type="match status" value="1"/>
</dbReference>
<name>A0A368JKG0_9BACT</name>
<dbReference type="Proteomes" id="UP000253383">
    <property type="component" value="Unassembled WGS sequence"/>
</dbReference>
<proteinExistence type="predicted"/>
<dbReference type="InterPro" id="IPR002509">
    <property type="entry name" value="NODB_dom"/>
</dbReference>
<comment type="caution">
    <text evidence="2">The sequence shown here is derived from an EMBL/GenBank/DDBJ whole genome shotgun (WGS) entry which is preliminary data.</text>
</comment>
<dbReference type="OrthoDB" id="837450at2"/>
<sequence>MLIVWLCLLCWAIAPGIDNWVKDAVRVADVARNDTNPEKYISRHRGAIIRGDTTARRLAIVFTGDEYADGGEQIRQKLAHHRVSASFFLTGRFYRNAGFQTLIRNLKQDGHYLGAHSDAHLLYCDWTKRDSLLVTQTQFRNDLEQNYAAMQSYGISKKDARYFLPPYEWYNDTIAAWTKTAGFQLINFTPGTLSHADYTTPDLKNYRSSRVILASIYAQEQRHPVGLNGFILLLHVGTHPARTDKLYAHLDELLAYLQQKKYRLVRVDELI</sequence>
<protein>
    <submittedName>
        <fullName evidence="2">Polysaccharide deacetylase family protein</fullName>
    </submittedName>
</protein>
<dbReference type="PANTHER" id="PTHR10587:SF137">
    <property type="entry name" value="4-DEOXY-4-FORMAMIDO-L-ARABINOSE-PHOSPHOUNDECAPRENOL DEFORMYLASE ARND-RELATED"/>
    <property type="match status" value="1"/>
</dbReference>